<dbReference type="PANTHER" id="PTHR11829:SF380">
    <property type="entry name" value="PROTEIN FORK HEAD"/>
    <property type="match status" value="1"/>
</dbReference>
<dbReference type="SMART" id="SM00339">
    <property type="entry name" value="FH"/>
    <property type="match status" value="1"/>
</dbReference>
<evidence type="ECO:0000256" key="4">
    <source>
        <dbReference type="PROSITE-ProRule" id="PRU00089"/>
    </source>
</evidence>
<evidence type="ECO:0000256" key="5">
    <source>
        <dbReference type="SAM" id="MobiDB-lite"/>
    </source>
</evidence>
<dbReference type="GO" id="GO:0000981">
    <property type="term" value="F:DNA-binding transcription factor activity, RNA polymerase II-specific"/>
    <property type="evidence" value="ECO:0007669"/>
    <property type="project" value="TreeGrafter"/>
</dbReference>
<dbReference type="WBParaSite" id="nRc.2.0.1.t33943-RA">
    <property type="protein sequence ID" value="nRc.2.0.1.t33943-RA"/>
    <property type="gene ID" value="nRc.2.0.1.g33943"/>
</dbReference>
<dbReference type="InterPro" id="IPR030456">
    <property type="entry name" value="TF_fork_head_CS_2"/>
</dbReference>
<feature type="compositionally biased region" description="Polar residues" evidence="5">
    <location>
        <begin position="309"/>
        <end position="321"/>
    </location>
</feature>
<dbReference type="PROSITE" id="PS50039">
    <property type="entry name" value="FORK_HEAD_3"/>
    <property type="match status" value="1"/>
</dbReference>
<evidence type="ECO:0000259" key="6">
    <source>
        <dbReference type="PROSITE" id="PS50039"/>
    </source>
</evidence>
<dbReference type="InterPro" id="IPR018122">
    <property type="entry name" value="TF_fork_head_CS_1"/>
</dbReference>
<dbReference type="Gene3D" id="1.10.10.10">
    <property type="entry name" value="Winged helix-like DNA-binding domain superfamily/Winged helix DNA-binding domain"/>
    <property type="match status" value="1"/>
</dbReference>
<dbReference type="Proteomes" id="UP000887565">
    <property type="component" value="Unplaced"/>
</dbReference>
<evidence type="ECO:0000313" key="8">
    <source>
        <dbReference type="WBParaSite" id="nRc.2.0.1.t33943-RA"/>
    </source>
</evidence>
<dbReference type="GO" id="GO:0000978">
    <property type="term" value="F:RNA polymerase II cis-regulatory region sequence-specific DNA binding"/>
    <property type="evidence" value="ECO:0007669"/>
    <property type="project" value="TreeGrafter"/>
</dbReference>
<evidence type="ECO:0000256" key="1">
    <source>
        <dbReference type="ARBA" id="ARBA00004123"/>
    </source>
</evidence>
<feature type="region of interest" description="Disordered" evidence="5">
    <location>
        <begin position="268"/>
        <end position="321"/>
    </location>
</feature>
<dbReference type="InterPro" id="IPR036390">
    <property type="entry name" value="WH_DNA-bd_sf"/>
</dbReference>
<feature type="compositionally biased region" description="Basic and acidic residues" evidence="5">
    <location>
        <begin position="280"/>
        <end position="289"/>
    </location>
</feature>
<dbReference type="GO" id="GO:0030154">
    <property type="term" value="P:cell differentiation"/>
    <property type="evidence" value="ECO:0007669"/>
    <property type="project" value="TreeGrafter"/>
</dbReference>
<dbReference type="InterPro" id="IPR036388">
    <property type="entry name" value="WH-like_DNA-bd_sf"/>
</dbReference>
<evidence type="ECO:0000313" key="7">
    <source>
        <dbReference type="Proteomes" id="UP000887565"/>
    </source>
</evidence>
<proteinExistence type="predicted"/>
<feature type="DNA-binding region" description="Fork-head" evidence="4">
    <location>
        <begin position="169"/>
        <end position="263"/>
    </location>
</feature>
<comment type="subcellular location">
    <subcellularLocation>
        <location evidence="1 4">Nucleus</location>
    </subcellularLocation>
</comment>
<evidence type="ECO:0000256" key="2">
    <source>
        <dbReference type="ARBA" id="ARBA00023125"/>
    </source>
</evidence>
<dbReference type="GO" id="GO:0009653">
    <property type="term" value="P:anatomical structure morphogenesis"/>
    <property type="evidence" value="ECO:0007669"/>
    <property type="project" value="TreeGrafter"/>
</dbReference>
<organism evidence="7 8">
    <name type="scientific">Romanomermis culicivorax</name>
    <name type="common">Nematode worm</name>
    <dbReference type="NCBI Taxonomy" id="13658"/>
    <lineage>
        <taxon>Eukaryota</taxon>
        <taxon>Metazoa</taxon>
        <taxon>Ecdysozoa</taxon>
        <taxon>Nematoda</taxon>
        <taxon>Enoplea</taxon>
        <taxon>Dorylaimia</taxon>
        <taxon>Mermithida</taxon>
        <taxon>Mermithoidea</taxon>
        <taxon>Mermithidae</taxon>
        <taxon>Romanomermis</taxon>
    </lineage>
</organism>
<dbReference type="GO" id="GO:0005634">
    <property type="term" value="C:nucleus"/>
    <property type="evidence" value="ECO:0007669"/>
    <property type="project" value="UniProtKB-SubCell"/>
</dbReference>
<keyword evidence="2 4" id="KW-0238">DNA-binding</keyword>
<dbReference type="PANTHER" id="PTHR11829">
    <property type="entry name" value="FORKHEAD BOX PROTEIN"/>
    <property type="match status" value="1"/>
</dbReference>
<dbReference type="Pfam" id="PF00250">
    <property type="entry name" value="Forkhead"/>
    <property type="match status" value="1"/>
</dbReference>
<evidence type="ECO:0000256" key="3">
    <source>
        <dbReference type="ARBA" id="ARBA00023242"/>
    </source>
</evidence>
<keyword evidence="7" id="KW-1185">Reference proteome</keyword>
<dbReference type="AlphaFoldDB" id="A0A915K6J1"/>
<name>A0A915K6J1_ROMCU</name>
<feature type="domain" description="Fork-head" evidence="6">
    <location>
        <begin position="169"/>
        <end position="263"/>
    </location>
</feature>
<keyword evidence="3 4" id="KW-0539">Nucleus</keyword>
<protein>
    <submittedName>
        <fullName evidence="8">Fork-head domain-containing protein</fullName>
    </submittedName>
</protein>
<dbReference type="PROSITE" id="PS00657">
    <property type="entry name" value="FORK_HEAD_1"/>
    <property type="match status" value="1"/>
</dbReference>
<reference evidence="8" key="1">
    <citation type="submission" date="2022-11" db="UniProtKB">
        <authorList>
            <consortium name="WormBaseParasite"/>
        </authorList>
    </citation>
    <scope>IDENTIFICATION</scope>
</reference>
<dbReference type="PRINTS" id="PR00053">
    <property type="entry name" value="FORKHEAD"/>
</dbReference>
<accession>A0A915K6J1</accession>
<sequence>MLSNGLPSSSSNNNLGLLGQATFDFVNNGSSGANADLKNLGNGTTTGGTGGYFGSYHQSTNDISKSISGQLPGLSSTSSADQLRLPAYGSALAYGMSSFNPYGAPPPGLSIQQLINDVHAQSSAAATAGVVDQSLILTGDLGSTTGYLKRESTNKPYSVESASNYPHTKPPFSYISLIFKAIESTPSRMMTLNEIYKYIMDHFPYYCNNQQRWQNSIRHSLSFNDCFVKVARTPDKPGKGSFWTLHQDCGNMFENGCFLRRQKRFKVDGRDSKSLGSPHSQDKCQEYGSKKARHKASKAQSDGEDDTGRSQISRSSDDQTVIVNGATSVELSPDDVSLLHHKMDNGQKIEQCDQQQQQQMIAISLDDHRHNLESKSRISLMANHQYPLLSSSLSGGYPMTGAHFYGASSSSNVYPTTAYHHPHAHQQSHNFTCSTNNNSNNGNFSVFDHQPYGFSTSNNNNNRSTFSITNLIDPYGNMQQNLANGQNVAAAAAAAAAATIPSLSHLSSTATSYGSNFMAPLSSSQNSSAFMNSTTSAAVVDTNNYHFYPTAASNAYSF</sequence>
<dbReference type="InterPro" id="IPR001766">
    <property type="entry name" value="Fork_head_dom"/>
</dbReference>
<dbReference type="InterPro" id="IPR050211">
    <property type="entry name" value="FOX_domain-containing"/>
</dbReference>
<dbReference type="SUPFAM" id="SSF46785">
    <property type="entry name" value="Winged helix' DNA-binding domain"/>
    <property type="match status" value="1"/>
</dbReference>
<dbReference type="PROSITE" id="PS00658">
    <property type="entry name" value="FORK_HEAD_2"/>
    <property type="match status" value="1"/>
</dbReference>
<dbReference type="FunFam" id="1.10.10.10:FF:000042">
    <property type="entry name" value="hepatocyte nuclear factor 3-beta"/>
    <property type="match status" value="1"/>
</dbReference>